<proteinExistence type="predicted"/>
<dbReference type="EMBL" id="KN393723">
    <property type="protein sequence ID" value="KHG10364.1"/>
    <property type="molecule type" value="Genomic_DNA"/>
</dbReference>
<sequence length="38" mass="4379">MKIKPRLTIITTTRQAQLSNNSIVMARPGYRTQGNQKY</sequence>
<evidence type="ECO:0000313" key="2">
    <source>
        <dbReference type="Proteomes" id="UP000032142"/>
    </source>
</evidence>
<protein>
    <submittedName>
        <fullName evidence="1">Uncharacterized protein</fullName>
    </submittedName>
</protein>
<dbReference type="AlphaFoldDB" id="A0A0B0NF02"/>
<keyword evidence="2" id="KW-1185">Reference proteome</keyword>
<evidence type="ECO:0000313" key="1">
    <source>
        <dbReference type="EMBL" id="KHG10364.1"/>
    </source>
</evidence>
<accession>A0A0B0NF02</accession>
<dbReference type="Proteomes" id="UP000032142">
    <property type="component" value="Unassembled WGS sequence"/>
</dbReference>
<organism evidence="1 2">
    <name type="scientific">Gossypium arboreum</name>
    <name type="common">Tree cotton</name>
    <name type="synonym">Gossypium nanking</name>
    <dbReference type="NCBI Taxonomy" id="29729"/>
    <lineage>
        <taxon>Eukaryota</taxon>
        <taxon>Viridiplantae</taxon>
        <taxon>Streptophyta</taxon>
        <taxon>Embryophyta</taxon>
        <taxon>Tracheophyta</taxon>
        <taxon>Spermatophyta</taxon>
        <taxon>Magnoliopsida</taxon>
        <taxon>eudicotyledons</taxon>
        <taxon>Gunneridae</taxon>
        <taxon>Pentapetalae</taxon>
        <taxon>rosids</taxon>
        <taxon>malvids</taxon>
        <taxon>Malvales</taxon>
        <taxon>Malvaceae</taxon>
        <taxon>Malvoideae</taxon>
        <taxon>Gossypium</taxon>
    </lineage>
</organism>
<gene>
    <name evidence="1" type="ORF">F383_15097</name>
</gene>
<name>A0A0B0NF02_GOSAR</name>
<reference evidence="2" key="1">
    <citation type="submission" date="2014-09" db="EMBL/GenBank/DDBJ databases">
        <authorList>
            <person name="Mudge J."/>
            <person name="Ramaraj T."/>
            <person name="Lindquist I.E."/>
            <person name="Bharti A.K."/>
            <person name="Sundararajan A."/>
            <person name="Cameron C.T."/>
            <person name="Woodward J.E."/>
            <person name="May G.D."/>
            <person name="Brubaker C."/>
            <person name="Broadhvest J."/>
            <person name="Wilkins T.A."/>
        </authorList>
    </citation>
    <scope>NUCLEOTIDE SEQUENCE</scope>
    <source>
        <strain evidence="2">cv. AKA8401</strain>
    </source>
</reference>